<dbReference type="GO" id="GO:0016020">
    <property type="term" value="C:membrane"/>
    <property type="evidence" value="ECO:0007669"/>
    <property type="project" value="InterPro"/>
</dbReference>
<evidence type="ECO:0000313" key="4">
    <source>
        <dbReference type="Proteomes" id="UP001295684"/>
    </source>
</evidence>
<feature type="transmembrane region" description="Helical" evidence="1">
    <location>
        <begin position="303"/>
        <end position="322"/>
    </location>
</feature>
<feature type="transmembrane region" description="Helical" evidence="1">
    <location>
        <begin position="268"/>
        <end position="291"/>
    </location>
</feature>
<feature type="transmembrane region" description="Helical" evidence="1">
    <location>
        <begin position="205"/>
        <end position="226"/>
    </location>
</feature>
<dbReference type="Pfam" id="PF00892">
    <property type="entry name" value="EamA"/>
    <property type="match status" value="2"/>
</dbReference>
<feature type="transmembrane region" description="Helical" evidence="1">
    <location>
        <begin position="176"/>
        <end position="193"/>
    </location>
</feature>
<proteinExistence type="predicted"/>
<evidence type="ECO:0000256" key="1">
    <source>
        <dbReference type="SAM" id="Phobius"/>
    </source>
</evidence>
<keyword evidence="4" id="KW-1185">Reference proteome</keyword>
<gene>
    <name evidence="3" type="ORF">ECRASSUSDP1_LOCUS11470</name>
</gene>
<feature type="transmembrane region" description="Helical" evidence="1">
    <location>
        <begin position="151"/>
        <end position="169"/>
    </location>
</feature>
<dbReference type="AlphaFoldDB" id="A0AAD1UNQ4"/>
<keyword evidence="1" id="KW-1133">Transmembrane helix</keyword>
<sequence>MEEESLDRIQPLNIEGQETKKPQKLEMSMSWDASAAVVSITEEPSKSNRRNITIGAVLMLITTALLTSGHFMVKLITHHHKYITCFDILFFVGIMNVTAYGIFARFAGAELNFLKLDKKVTMLLFGRGITGNVNFVMILTSITLIPLSKATLILSLNPLSCAIVAAIFLKEKISPLTIGCILGACGGVYLLTINKQSKGSEEGSLVGYIAMILASFFSGVIFIFMRSLNNHKAHVSQCNFYMGAFALLQGIVLYLTTDGLINIPRYTMLDFIVLSSHGIFSVLWTLCMFLATKYTEASFVAPIINLENFFTIFGDIFFFHYLFMTTDFIGMTILGTCIIVPIVYNYYKH</sequence>
<dbReference type="EMBL" id="CAMPGE010011327">
    <property type="protein sequence ID" value="CAI2370162.1"/>
    <property type="molecule type" value="Genomic_DNA"/>
</dbReference>
<reference evidence="3" key="1">
    <citation type="submission" date="2023-07" db="EMBL/GenBank/DDBJ databases">
        <authorList>
            <consortium name="AG Swart"/>
            <person name="Singh M."/>
            <person name="Singh A."/>
            <person name="Seah K."/>
            <person name="Emmerich C."/>
        </authorList>
    </citation>
    <scope>NUCLEOTIDE SEQUENCE</scope>
    <source>
        <strain evidence="3">DP1</strain>
    </source>
</reference>
<feature type="transmembrane region" description="Helical" evidence="1">
    <location>
        <begin position="79"/>
        <end position="103"/>
    </location>
</feature>
<dbReference type="Proteomes" id="UP001295684">
    <property type="component" value="Unassembled WGS sequence"/>
</dbReference>
<feature type="domain" description="EamA" evidence="2">
    <location>
        <begin position="54"/>
        <end position="192"/>
    </location>
</feature>
<protein>
    <recommendedName>
        <fullName evidence="2">EamA domain-containing protein</fullName>
    </recommendedName>
</protein>
<feature type="domain" description="EamA" evidence="2">
    <location>
        <begin position="206"/>
        <end position="334"/>
    </location>
</feature>
<dbReference type="PANTHER" id="PTHR22911">
    <property type="entry name" value="ACYL-MALONYL CONDENSING ENZYME-RELATED"/>
    <property type="match status" value="1"/>
</dbReference>
<feature type="transmembrane region" description="Helical" evidence="1">
    <location>
        <begin position="328"/>
        <end position="347"/>
    </location>
</feature>
<keyword evidence="1" id="KW-0472">Membrane</keyword>
<evidence type="ECO:0000313" key="3">
    <source>
        <dbReference type="EMBL" id="CAI2370162.1"/>
    </source>
</evidence>
<organism evidence="3 4">
    <name type="scientific">Euplotes crassus</name>
    <dbReference type="NCBI Taxonomy" id="5936"/>
    <lineage>
        <taxon>Eukaryota</taxon>
        <taxon>Sar</taxon>
        <taxon>Alveolata</taxon>
        <taxon>Ciliophora</taxon>
        <taxon>Intramacronucleata</taxon>
        <taxon>Spirotrichea</taxon>
        <taxon>Hypotrichia</taxon>
        <taxon>Euplotida</taxon>
        <taxon>Euplotidae</taxon>
        <taxon>Moneuplotes</taxon>
    </lineage>
</organism>
<dbReference type="InterPro" id="IPR037185">
    <property type="entry name" value="EmrE-like"/>
</dbReference>
<evidence type="ECO:0000259" key="2">
    <source>
        <dbReference type="Pfam" id="PF00892"/>
    </source>
</evidence>
<dbReference type="SUPFAM" id="SSF103481">
    <property type="entry name" value="Multidrug resistance efflux transporter EmrE"/>
    <property type="match status" value="1"/>
</dbReference>
<keyword evidence="1" id="KW-0812">Transmembrane</keyword>
<dbReference type="PANTHER" id="PTHR22911:SF137">
    <property type="entry name" value="SOLUTE CARRIER FAMILY 35 MEMBER G2-RELATED"/>
    <property type="match status" value="1"/>
</dbReference>
<feature type="transmembrane region" description="Helical" evidence="1">
    <location>
        <begin position="52"/>
        <end position="73"/>
    </location>
</feature>
<accession>A0AAD1UNQ4</accession>
<feature type="transmembrane region" description="Helical" evidence="1">
    <location>
        <begin position="238"/>
        <end position="256"/>
    </location>
</feature>
<feature type="transmembrane region" description="Helical" evidence="1">
    <location>
        <begin position="124"/>
        <end position="145"/>
    </location>
</feature>
<name>A0AAD1UNQ4_EUPCR</name>
<comment type="caution">
    <text evidence="3">The sequence shown here is derived from an EMBL/GenBank/DDBJ whole genome shotgun (WGS) entry which is preliminary data.</text>
</comment>
<dbReference type="InterPro" id="IPR000620">
    <property type="entry name" value="EamA_dom"/>
</dbReference>